<dbReference type="NCBIfam" id="NF001810">
    <property type="entry name" value="PRK00529.1"/>
    <property type="match status" value="1"/>
</dbReference>
<comment type="subcellular location">
    <subcellularLocation>
        <location evidence="1 8">Cytoplasm</location>
    </subcellularLocation>
</comment>
<dbReference type="SUPFAM" id="SSF50249">
    <property type="entry name" value="Nucleic acid-binding proteins"/>
    <property type="match status" value="2"/>
</dbReference>
<gene>
    <name evidence="8 13" type="primary">efp</name>
    <name evidence="13" type="ORF">IAC58_06405</name>
</gene>
<comment type="similarity">
    <text evidence="3 8 10">Belongs to the elongation factor P family.</text>
</comment>
<dbReference type="NCBIfam" id="TIGR00038">
    <property type="entry name" value="efp"/>
    <property type="match status" value="1"/>
</dbReference>
<dbReference type="SMART" id="SM01185">
    <property type="entry name" value="EFP"/>
    <property type="match status" value="1"/>
</dbReference>
<dbReference type="PANTHER" id="PTHR30053">
    <property type="entry name" value="ELONGATION FACTOR P"/>
    <property type="match status" value="1"/>
</dbReference>
<keyword evidence="4 8" id="KW-0963">Cytoplasm</keyword>
<keyword evidence="6 8" id="KW-0648">Protein biosynthesis</keyword>
<accession>A0A9D9DIB2</accession>
<evidence type="ECO:0000256" key="3">
    <source>
        <dbReference type="ARBA" id="ARBA00009479"/>
    </source>
</evidence>
<evidence type="ECO:0000313" key="13">
    <source>
        <dbReference type="EMBL" id="MBO8428154.1"/>
    </source>
</evidence>
<reference evidence="13" key="2">
    <citation type="journal article" date="2021" name="PeerJ">
        <title>Extensive microbial diversity within the chicken gut microbiome revealed by metagenomics and culture.</title>
        <authorList>
            <person name="Gilroy R."/>
            <person name="Ravi A."/>
            <person name="Getino M."/>
            <person name="Pursley I."/>
            <person name="Horton D.L."/>
            <person name="Alikhan N.F."/>
            <person name="Baker D."/>
            <person name="Gharbi K."/>
            <person name="Hall N."/>
            <person name="Watson M."/>
            <person name="Adriaenssens E.M."/>
            <person name="Foster-Nyarko E."/>
            <person name="Jarju S."/>
            <person name="Secka A."/>
            <person name="Antonio M."/>
            <person name="Oren A."/>
            <person name="Chaudhuri R.R."/>
            <person name="La Ragione R."/>
            <person name="Hildebrand F."/>
            <person name="Pallen M.J."/>
        </authorList>
    </citation>
    <scope>NUCLEOTIDE SEQUENCE</scope>
    <source>
        <strain evidence="13">11159</strain>
    </source>
</reference>
<name>A0A9D9DIB2_9BACL</name>
<evidence type="ECO:0000256" key="4">
    <source>
        <dbReference type="ARBA" id="ARBA00022490"/>
    </source>
</evidence>
<keyword evidence="5 8" id="KW-0251">Elongation factor</keyword>
<evidence type="ECO:0000259" key="12">
    <source>
        <dbReference type="SMART" id="SM01185"/>
    </source>
</evidence>
<dbReference type="Pfam" id="PF08207">
    <property type="entry name" value="EFP_N"/>
    <property type="match status" value="1"/>
</dbReference>
<evidence type="ECO:0000256" key="9">
    <source>
        <dbReference type="NCBIfam" id="TIGR00038"/>
    </source>
</evidence>
<evidence type="ECO:0000256" key="10">
    <source>
        <dbReference type="RuleBase" id="RU004389"/>
    </source>
</evidence>
<dbReference type="Gene3D" id="2.30.30.30">
    <property type="match status" value="1"/>
</dbReference>
<comment type="pathway">
    <text evidence="2 8">Protein biosynthesis; polypeptide chain elongation.</text>
</comment>
<dbReference type="InterPro" id="IPR015365">
    <property type="entry name" value="Elong-fact-P_C"/>
</dbReference>
<protein>
    <recommendedName>
        <fullName evidence="8 9">Elongation factor P</fullName>
        <shortName evidence="8">EF-P</shortName>
    </recommendedName>
</protein>
<dbReference type="GO" id="GO:0043043">
    <property type="term" value="P:peptide biosynthetic process"/>
    <property type="evidence" value="ECO:0007669"/>
    <property type="project" value="InterPro"/>
</dbReference>
<dbReference type="InterPro" id="IPR014722">
    <property type="entry name" value="Rib_uL2_dom2"/>
</dbReference>
<evidence type="ECO:0000259" key="11">
    <source>
        <dbReference type="SMART" id="SM00841"/>
    </source>
</evidence>
<dbReference type="SUPFAM" id="SSF50104">
    <property type="entry name" value="Translation proteins SH3-like domain"/>
    <property type="match status" value="1"/>
</dbReference>
<comment type="caution">
    <text evidence="13">The sequence shown here is derived from an EMBL/GenBank/DDBJ whole genome shotgun (WGS) entry which is preliminary data.</text>
</comment>
<dbReference type="PIRSF" id="PIRSF005901">
    <property type="entry name" value="EF-P"/>
    <property type="match status" value="1"/>
</dbReference>
<dbReference type="InterPro" id="IPR013185">
    <property type="entry name" value="Transl_elong_KOW-like"/>
</dbReference>
<dbReference type="AlphaFoldDB" id="A0A9D9DIB2"/>
<dbReference type="FunFam" id="2.40.50.140:FF:000004">
    <property type="entry name" value="Elongation factor P"/>
    <property type="match status" value="1"/>
</dbReference>
<reference evidence="13" key="1">
    <citation type="submission" date="2020-10" db="EMBL/GenBank/DDBJ databases">
        <authorList>
            <person name="Gilroy R."/>
        </authorList>
    </citation>
    <scope>NUCLEOTIDE SEQUENCE</scope>
    <source>
        <strain evidence="13">11159</strain>
    </source>
</reference>
<dbReference type="InterPro" id="IPR020599">
    <property type="entry name" value="Transl_elong_fac_P/YeiP"/>
</dbReference>
<dbReference type="InterPro" id="IPR011768">
    <property type="entry name" value="Transl_elongation_fac_P"/>
</dbReference>
<dbReference type="EMBL" id="JADIMY010000122">
    <property type="protein sequence ID" value="MBO8428154.1"/>
    <property type="molecule type" value="Genomic_DNA"/>
</dbReference>
<organism evidence="13 14">
    <name type="scientific">Candidatus Onthovivens merdipullorum</name>
    <dbReference type="NCBI Taxonomy" id="2840889"/>
    <lineage>
        <taxon>Bacteria</taxon>
        <taxon>Bacillati</taxon>
        <taxon>Bacillota</taxon>
        <taxon>Bacilli</taxon>
        <taxon>Bacillales</taxon>
        <taxon>Candidatus Onthovivens</taxon>
    </lineage>
</organism>
<dbReference type="CDD" id="cd05794">
    <property type="entry name" value="S1_EF-P_repeat_2"/>
    <property type="match status" value="1"/>
</dbReference>
<dbReference type="InterPro" id="IPR001059">
    <property type="entry name" value="Transl_elong_P/YeiP_cen"/>
</dbReference>
<dbReference type="PROSITE" id="PS01275">
    <property type="entry name" value="EFP"/>
    <property type="match status" value="1"/>
</dbReference>
<feature type="domain" description="Translation elongation factor P/YeiP central" evidence="12">
    <location>
        <begin position="66"/>
        <end position="120"/>
    </location>
</feature>
<dbReference type="CDD" id="cd04470">
    <property type="entry name" value="S1_EF-P_repeat_1"/>
    <property type="match status" value="1"/>
</dbReference>
<dbReference type="InterPro" id="IPR012340">
    <property type="entry name" value="NA-bd_OB-fold"/>
</dbReference>
<dbReference type="InterPro" id="IPR013852">
    <property type="entry name" value="Transl_elong_P/YeiP_CS"/>
</dbReference>
<comment type="function">
    <text evidence="7 8">Involved in peptide bond synthesis. Stimulates efficient translation and peptide-bond synthesis on native or reconstituted 70S ribosomes in vitro. Probably functions indirectly by altering the affinity of the ribosome for aminoacyl-tRNA, thus increasing their reactivity as acceptors for peptidyl transferase.</text>
</comment>
<evidence type="ECO:0000256" key="1">
    <source>
        <dbReference type="ARBA" id="ARBA00004496"/>
    </source>
</evidence>
<dbReference type="SMART" id="SM00841">
    <property type="entry name" value="Elong-fact-P_C"/>
    <property type="match status" value="1"/>
</dbReference>
<dbReference type="Proteomes" id="UP000823613">
    <property type="component" value="Unassembled WGS sequence"/>
</dbReference>
<evidence type="ECO:0000256" key="7">
    <source>
        <dbReference type="ARBA" id="ARBA00025469"/>
    </source>
</evidence>
<dbReference type="GO" id="GO:0003746">
    <property type="term" value="F:translation elongation factor activity"/>
    <property type="evidence" value="ECO:0007669"/>
    <property type="project" value="UniProtKB-UniRule"/>
</dbReference>
<proteinExistence type="inferred from homology"/>
<dbReference type="Pfam" id="PF01132">
    <property type="entry name" value="EFP"/>
    <property type="match status" value="1"/>
</dbReference>
<dbReference type="Gene3D" id="2.40.50.140">
    <property type="entry name" value="Nucleic acid-binding proteins"/>
    <property type="match status" value="2"/>
</dbReference>
<sequence>MNVTELRPGNYFLEDGNIFSVIDILLNKTAMRKMVAKIKVKNVRTGSITEISRNSGYQVEQIRLEKKKMNYLYDAGDFLVFMDNTTYEQVEIPAARLEWEKNFLTENLEVEIVSYDDEILGINLPAKVNLKITECEPAVRGDTVNKAMKDATLETGLKVRVPLFINNGDLVSVRTDTGDYDGRA</sequence>
<dbReference type="HAMAP" id="MF_00141">
    <property type="entry name" value="EF_P"/>
    <property type="match status" value="1"/>
</dbReference>
<evidence type="ECO:0000256" key="5">
    <source>
        <dbReference type="ARBA" id="ARBA00022768"/>
    </source>
</evidence>
<evidence type="ECO:0000313" key="14">
    <source>
        <dbReference type="Proteomes" id="UP000823613"/>
    </source>
</evidence>
<evidence type="ECO:0000256" key="8">
    <source>
        <dbReference type="HAMAP-Rule" id="MF_00141"/>
    </source>
</evidence>
<dbReference type="InterPro" id="IPR008991">
    <property type="entry name" value="Translation_prot_SH3-like_sf"/>
</dbReference>
<dbReference type="Pfam" id="PF09285">
    <property type="entry name" value="Elong-fact-P_C"/>
    <property type="match status" value="1"/>
</dbReference>
<evidence type="ECO:0000256" key="6">
    <source>
        <dbReference type="ARBA" id="ARBA00022917"/>
    </source>
</evidence>
<dbReference type="FunFam" id="2.40.50.140:FF:000009">
    <property type="entry name" value="Elongation factor P"/>
    <property type="match status" value="1"/>
</dbReference>
<dbReference type="GO" id="GO:0005829">
    <property type="term" value="C:cytosol"/>
    <property type="evidence" value="ECO:0007669"/>
    <property type="project" value="UniProtKB-ARBA"/>
</dbReference>
<evidence type="ECO:0000256" key="2">
    <source>
        <dbReference type="ARBA" id="ARBA00004815"/>
    </source>
</evidence>
<dbReference type="PANTHER" id="PTHR30053:SF12">
    <property type="entry name" value="ELONGATION FACTOR P (EF-P) FAMILY PROTEIN"/>
    <property type="match status" value="1"/>
</dbReference>
<feature type="domain" description="Elongation factor P C-terminal" evidence="11">
    <location>
        <begin position="128"/>
        <end position="183"/>
    </location>
</feature>